<keyword evidence="2" id="KW-1185">Reference proteome</keyword>
<sequence>MNCRYYTERILGWMLNNKLIVFLSLLSFCLFVSTLALSGQKGRLTDELNEARAALTSTTTTLAPAPEENPDNGGETPEETPGSSGETTDDTPDNGGGTTVEIPDNGGSTTEKTPDNGGETEEENKETDGGTNQETPVQPSSIVKTEVVEESQSNN</sequence>
<dbReference type="Proteomes" id="UP001064048">
    <property type="component" value="Chromosome 21"/>
</dbReference>
<organism evidence="1 2">
    <name type="scientific">Choristoneura fumiferana</name>
    <name type="common">Spruce budworm moth</name>
    <name type="synonym">Archips fumiferana</name>
    <dbReference type="NCBI Taxonomy" id="7141"/>
    <lineage>
        <taxon>Eukaryota</taxon>
        <taxon>Metazoa</taxon>
        <taxon>Ecdysozoa</taxon>
        <taxon>Arthropoda</taxon>
        <taxon>Hexapoda</taxon>
        <taxon>Insecta</taxon>
        <taxon>Pterygota</taxon>
        <taxon>Neoptera</taxon>
        <taxon>Endopterygota</taxon>
        <taxon>Lepidoptera</taxon>
        <taxon>Glossata</taxon>
        <taxon>Ditrysia</taxon>
        <taxon>Tortricoidea</taxon>
        <taxon>Tortricidae</taxon>
        <taxon>Tortricinae</taxon>
        <taxon>Choristoneura</taxon>
    </lineage>
</organism>
<accession>A0ACC0KBY0</accession>
<evidence type="ECO:0000313" key="1">
    <source>
        <dbReference type="EMBL" id="KAI8434021.1"/>
    </source>
</evidence>
<name>A0ACC0KBY0_CHOFU</name>
<gene>
    <name evidence="1" type="ORF">MSG28_012172</name>
</gene>
<comment type="caution">
    <text evidence="1">The sequence shown here is derived from an EMBL/GenBank/DDBJ whole genome shotgun (WGS) entry which is preliminary data.</text>
</comment>
<evidence type="ECO:0000313" key="2">
    <source>
        <dbReference type="Proteomes" id="UP001064048"/>
    </source>
</evidence>
<dbReference type="EMBL" id="CM046121">
    <property type="protein sequence ID" value="KAI8434021.1"/>
    <property type="molecule type" value="Genomic_DNA"/>
</dbReference>
<reference evidence="1 2" key="1">
    <citation type="journal article" date="2022" name="Genome Biol. Evol.">
        <title>The Spruce Budworm Genome: Reconstructing the Evolutionary History of Antifreeze Proteins.</title>
        <authorList>
            <person name="Beliveau C."/>
            <person name="Gagne P."/>
            <person name="Picq S."/>
            <person name="Vernygora O."/>
            <person name="Keeling C.I."/>
            <person name="Pinkney K."/>
            <person name="Doucet D."/>
            <person name="Wen F."/>
            <person name="Johnston J.S."/>
            <person name="Maaroufi H."/>
            <person name="Boyle B."/>
            <person name="Laroche J."/>
            <person name="Dewar K."/>
            <person name="Juretic N."/>
            <person name="Blackburn G."/>
            <person name="Nisole A."/>
            <person name="Brunet B."/>
            <person name="Brandao M."/>
            <person name="Lumley L."/>
            <person name="Duan J."/>
            <person name="Quan G."/>
            <person name="Lucarotti C.J."/>
            <person name="Roe A.D."/>
            <person name="Sperling F.A.H."/>
            <person name="Levesque R.C."/>
            <person name="Cusson M."/>
        </authorList>
    </citation>
    <scope>NUCLEOTIDE SEQUENCE [LARGE SCALE GENOMIC DNA]</scope>
    <source>
        <strain evidence="1">Glfc:IPQL:Cfum</strain>
    </source>
</reference>
<proteinExistence type="predicted"/>
<protein>
    <submittedName>
        <fullName evidence="1">Uncharacterized protein</fullName>
    </submittedName>
</protein>